<comment type="caution">
    <text evidence="2">The sequence shown here is derived from an EMBL/GenBank/DDBJ whole genome shotgun (WGS) entry which is preliminary data.</text>
</comment>
<feature type="transmembrane region" description="Helical" evidence="1">
    <location>
        <begin position="315"/>
        <end position="337"/>
    </location>
</feature>
<evidence type="ECO:0000313" key="3">
    <source>
        <dbReference type="Proteomes" id="UP001642464"/>
    </source>
</evidence>
<evidence type="ECO:0000256" key="1">
    <source>
        <dbReference type="SAM" id="Phobius"/>
    </source>
</evidence>
<accession>A0ABP0HRS4</accession>
<reference evidence="2 3" key="1">
    <citation type="submission" date="2024-02" db="EMBL/GenBank/DDBJ databases">
        <authorList>
            <person name="Chen Y."/>
            <person name="Shah S."/>
            <person name="Dougan E. K."/>
            <person name="Thang M."/>
            <person name="Chan C."/>
        </authorList>
    </citation>
    <scope>NUCLEOTIDE SEQUENCE [LARGE SCALE GENOMIC DNA]</scope>
</reference>
<keyword evidence="1" id="KW-0812">Transmembrane</keyword>
<feature type="transmembrane region" description="Helical" evidence="1">
    <location>
        <begin position="344"/>
        <end position="361"/>
    </location>
</feature>
<evidence type="ECO:0008006" key="4">
    <source>
        <dbReference type="Google" id="ProtNLM"/>
    </source>
</evidence>
<feature type="non-terminal residue" evidence="2">
    <location>
        <position position="1"/>
    </location>
</feature>
<protein>
    <recommendedName>
        <fullName evidence="4">CASP-like protein</fullName>
    </recommendedName>
</protein>
<dbReference type="EMBL" id="CAXAMM010001536">
    <property type="protein sequence ID" value="CAK8992286.1"/>
    <property type="molecule type" value="Genomic_DNA"/>
</dbReference>
<name>A0ABP0HRS4_9DINO</name>
<feature type="transmembrane region" description="Helical" evidence="1">
    <location>
        <begin position="42"/>
        <end position="62"/>
    </location>
</feature>
<sequence length="376" mass="38574">PAEASLSSCCLPMAGYESVAEPLNDESLAVARDASVWKRRHALLLVFTTLCAAALLLLTHGFSEVDSIPDMQRLIALSREVDPDLLNVANQPFETFANRSLQGGRLPEAYDVEANLGIAVCVVDAGQALFQLAQGLMAFNAASTACPDDESEDAKKACAAAITYGLAGVMWSVSFTSLAVSDCAGSLNLQGACSADLTSLMGSFTYLASSISLMTLNCPSGGATDPKAIVAENSGIPGRRLGNLPPVVEKIQTLEANKAAQAAAKATCVFDVGHAAFWLARVGTSITQATLHCTPENVAKGEAGKVACAVDVSGIVGAATFAATAIIYAVVGCPALVNKDNSDLICAAAIIDTVGLAAYFAQGFSSISSTCGALHT</sequence>
<keyword evidence="1" id="KW-1133">Transmembrane helix</keyword>
<keyword evidence="3" id="KW-1185">Reference proteome</keyword>
<evidence type="ECO:0000313" key="2">
    <source>
        <dbReference type="EMBL" id="CAK8992286.1"/>
    </source>
</evidence>
<dbReference type="Proteomes" id="UP001642464">
    <property type="component" value="Unassembled WGS sequence"/>
</dbReference>
<keyword evidence="1" id="KW-0472">Membrane</keyword>
<proteinExistence type="predicted"/>
<organism evidence="2 3">
    <name type="scientific">Durusdinium trenchii</name>
    <dbReference type="NCBI Taxonomy" id="1381693"/>
    <lineage>
        <taxon>Eukaryota</taxon>
        <taxon>Sar</taxon>
        <taxon>Alveolata</taxon>
        <taxon>Dinophyceae</taxon>
        <taxon>Suessiales</taxon>
        <taxon>Symbiodiniaceae</taxon>
        <taxon>Durusdinium</taxon>
    </lineage>
</organism>
<gene>
    <name evidence="2" type="ORF">SCF082_LOCUS3047</name>
</gene>